<dbReference type="PROSITE" id="PS50862">
    <property type="entry name" value="AA_TRNA_LIGASE_II"/>
    <property type="match status" value="1"/>
</dbReference>
<evidence type="ECO:0000256" key="3">
    <source>
        <dbReference type="ARBA" id="ARBA00010728"/>
    </source>
</evidence>
<evidence type="ECO:0000256" key="7">
    <source>
        <dbReference type="ARBA" id="ARBA00022741"/>
    </source>
</evidence>
<keyword evidence="8" id="KW-0067">ATP-binding</keyword>
<dbReference type="VEuPathDB" id="PiroplasmaDB:TA19195"/>
<keyword evidence="9" id="KW-0648">Protein biosynthesis</keyword>
<dbReference type="InterPro" id="IPR006195">
    <property type="entry name" value="aa-tRNA-synth_II"/>
</dbReference>
<dbReference type="Pfam" id="PF00587">
    <property type="entry name" value="tRNA-synt_2b"/>
    <property type="match status" value="1"/>
</dbReference>
<dbReference type="SUPFAM" id="SSF55681">
    <property type="entry name" value="Class II aaRS and biotin synthetases"/>
    <property type="match status" value="1"/>
</dbReference>
<dbReference type="GO" id="GO:0006434">
    <property type="term" value="P:seryl-tRNA aminoacylation"/>
    <property type="evidence" value="ECO:0007669"/>
    <property type="project" value="InterPro"/>
</dbReference>
<comment type="catalytic activity">
    <reaction evidence="14">
        <text>tRNA(Ser) + L-serine + ATP = L-seryl-tRNA(Ser) + AMP + diphosphate + H(+)</text>
        <dbReference type="Rhea" id="RHEA:12292"/>
        <dbReference type="Rhea" id="RHEA-COMP:9669"/>
        <dbReference type="Rhea" id="RHEA-COMP:9703"/>
        <dbReference type="ChEBI" id="CHEBI:15378"/>
        <dbReference type="ChEBI" id="CHEBI:30616"/>
        <dbReference type="ChEBI" id="CHEBI:33019"/>
        <dbReference type="ChEBI" id="CHEBI:33384"/>
        <dbReference type="ChEBI" id="CHEBI:78442"/>
        <dbReference type="ChEBI" id="CHEBI:78533"/>
        <dbReference type="ChEBI" id="CHEBI:456215"/>
        <dbReference type="EC" id="6.1.1.11"/>
    </reaction>
</comment>
<evidence type="ECO:0000313" key="17">
    <source>
        <dbReference type="EMBL" id="SVP88353.1"/>
    </source>
</evidence>
<dbReference type="InterPro" id="IPR045864">
    <property type="entry name" value="aa-tRNA-synth_II/BPL/LPL"/>
</dbReference>
<comment type="pathway">
    <text evidence="2">Aminoacyl-tRNA biosynthesis; selenocysteinyl-tRNA(Sec) biosynthesis; L-seryl-tRNA(Sec) from L-serine and tRNA(Sec): step 1/1.</text>
</comment>
<evidence type="ECO:0000256" key="14">
    <source>
        <dbReference type="ARBA" id="ARBA00048823"/>
    </source>
</evidence>
<evidence type="ECO:0000256" key="12">
    <source>
        <dbReference type="ARBA" id="ARBA00033352"/>
    </source>
</evidence>
<keyword evidence="10 17" id="KW-0030">Aminoacyl-tRNA synthetase</keyword>
<accession>A0A3B0MF89</accession>
<evidence type="ECO:0000256" key="11">
    <source>
        <dbReference type="ARBA" id="ARBA00031113"/>
    </source>
</evidence>
<comment type="subcellular location">
    <subcellularLocation>
        <location evidence="1">Cytoplasm</location>
    </subcellularLocation>
</comment>
<evidence type="ECO:0000313" key="18">
    <source>
        <dbReference type="EMBL" id="SVP89521.1"/>
    </source>
</evidence>
<dbReference type="EC" id="6.1.1.11" evidence="4"/>
<gene>
    <name evidence="17" type="ORF">TAT_000021700</name>
    <name evidence="18" type="ORF">TAV_000021600</name>
</gene>
<dbReference type="PRINTS" id="PR00981">
    <property type="entry name" value="TRNASYNTHSER"/>
</dbReference>
<evidence type="ECO:0000256" key="5">
    <source>
        <dbReference type="ARBA" id="ARBA00022490"/>
    </source>
</evidence>
<dbReference type="PANTHER" id="PTHR43697:SF1">
    <property type="entry name" value="SERINE--TRNA LIGASE"/>
    <property type="match status" value="1"/>
</dbReference>
<dbReference type="PANTHER" id="PTHR43697">
    <property type="entry name" value="SERYL-TRNA SYNTHETASE"/>
    <property type="match status" value="1"/>
</dbReference>
<proteinExistence type="inferred from homology"/>
<dbReference type="GO" id="GO:0005524">
    <property type="term" value="F:ATP binding"/>
    <property type="evidence" value="ECO:0007669"/>
    <property type="project" value="UniProtKB-KW"/>
</dbReference>
<evidence type="ECO:0000256" key="6">
    <source>
        <dbReference type="ARBA" id="ARBA00022598"/>
    </source>
</evidence>
<dbReference type="EMBL" id="UIVT01000001">
    <property type="protein sequence ID" value="SVP88353.1"/>
    <property type="molecule type" value="Genomic_DNA"/>
</dbReference>
<sequence>MFLCLFLLTNCFRFVFFTYSFILYNKLLFNSVPKRFGPSFKHSNLTLQHYHTLAIKLLNNSHIANNSISNTTIVSDNTVESPVITSKQFKSGLRNNNSSKTIDNSLEVNKAKELYTDSEQYKSLSKYFSPEESVTEQEYLPQKDRFVTRVESKGYFNTPEEKGVYVPVEYTLECISVVPELFHNNFLLRGEDHWSELIQIRTLFRRKTEILDQISQLTTEKSDSSKSFFITNCVNSLLRTVNIGARNKLKELKIELNSLEQELKALRIKLPNLLSLEVTSNNTVLKPVKRSGNTLIKNKLNRAVSISGKGFSSYSTPLSTLSRALVNYFLDTLTRLFNYTEVVVPLIVSKSTLELTGHLPYFEENLYKLEADSSFNGEVGYLIPTAEVSLLGLFKGSRFRANNLPKFFTAYSECFRKEIQDYGAITRGLIRQHQFGKVELLCFSSPESSEYTHSLMLSHIEFLLNQLEIPYRQVLLSAKDTGHTSSKTIDFEVPLPSNNIFLELSSCSNTKDFQTNPLNITTDSFNRIHSINGSGLPIGRTITALLEYNSTKRENGLIQFKIPKALQPYLNNSTLILENPVETV</sequence>
<evidence type="ECO:0000256" key="13">
    <source>
        <dbReference type="ARBA" id="ARBA00047929"/>
    </source>
</evidence>
<keyword evidence="7" id="KW-0547">Nucleotide-binding</keyword>
<name>A0A3B0MF89_THEAN</name>
<reference evidence="17" key="1">
    <citation type="submission" date="2018-07" db="EMBL/GenBank/DDBJ databases">
        <authorList>
            <person name="Quirk P.G."/>
            <person name="Krulwich T.A."/>
        </authorList>
    </citation>
    <scope>NUCLEOTIDE SEQUENCE</scope>
    <source>
        <strain evidence="17">Anand</strain>
    </source>
</reference>
<evidence type="ECO:0000256" key="10">
    <source>
        <dbReference type="ARBA" id="ARBA00023146"/>
    </source>
</evidence>
<keyword evidence="5" id="KW-0963">Cytoplasm</keyword>
<feature type="domain" description="Aminoacyl-transfer RNA synthetases class-II family profile" evidence="16">
    <location>
        <begin position="319"/>
        <end position="568"/>
    </location>
</feature>
<evidence type="ECO:0000256" key="1">
    <source>
        <dbReference type="ARBA" id="ARBA00004496"/>
    </source>
</evidence>
<dbReference type="GO" id="GO:0004828">
    <property type="term" value="F:serine-tRNA ligase activity"/>
    <property type="evidence" value="ECO:0007669"/>
    <property type="project" value="UniProtKB-EC"/>
</dbReference>
<evidence type="ECO:0000256" key="8">
    <source>
        <dbReference type="ARBA" id="ARBA00022840"/>
    </source>
</evidence>
<evidence type="ECO:0000256" key="2">
    <source>
        <dbReference type="ARBA" id="ARBA00005045"/>
    </source>
</evidence>
<evidence type="ECO:0000259" key="16">
    <source>
        <dbReference type="PROSITE" id="PS50862"/>
    </source>
</evidence>
<evidence type="ECO:0000256" key="9">
    <source>
        <dbReference type="ARBA" id="ARBA00022917"/>
    </source>
</evidence>
<dbReference type="EMBL" id="UIVS01000001">
    <property type="protein sequence ID" value="SVP89521.1"/>
    <property type="molecule type" value="Genomic_DNA"/>
</dbReference>
<keyword evidence="15" id="KW-0175">Coiled coil</keyword>
<protein>
    <recommendedName>
        <fullName evidence="4">serine--tRNA ligase</fullName>
        <ecNumber evidence="4">6.1.1.11</ecNumber>
    </recommendedName>
    <alternativeName>
        <fullName evidence="11">Seryl-tRNA synthetase</fullName>
    </alternativeName>
    <alternativeName>
        <fullName evidence="12">Seryl-tRNA(Ser/Sec) synthetase</fullName>
    </alternativeName>
</protein>
<organism evidence="17">
    <name type="scientific">Theileria annulata</name>
    <dbReference type="NCBI Taxonomy" id="5874"/>
    <lineage>
        <taxon>Eukaryota</taxon>
        <taxon>Sar</taxon>
        <taxon>Alveolata</taxon>
        <taxon>Apicomplexa</taxon>
        <taxon>Aconoidasida</taxon>
        <taxon>Piroplasmida</taxon>
        <taxon>Theileriidae</taxon>
        <taxon>Theileria</taxon>
    </lineage>
</organism>
<comment type="similarity">
    <text evidence="3">Belongs to the class-II aminoacyl-tRNA synthetase family. Type-1 seryl-tRNA synthetase subfamily.</text>
</comment>
<dbReference type="InterPro" id="IPR002317">
    <property type="entry name" value="Ser-tRNA-ligase_type_1"/>
</dbReference>
<evidence type="ECO:0000256" key="15">
    <source>
        <dbReference type="SAM" id="Coils"/>
    </source>
</evidence>
<dbReference type="InterPro" id="IPR002314">
    <property type="entry name" value="aa-tRNA-synt_IIb"/>
</dbReference>
<keyword evidence="6" id="KW-0436">Ligase</keyword>
<dbReference type="Gene3D" id="3.30.930.10">
    <property type="entry name" value="Bira Bifunctional Protein, Domain 2"/>
    <property type="match status" value="1"/>
</dbReference>
<comment type="catalytic activity">
    <reaction evidence="13">
        <text>tRNA(Sec) + L-serine + ATP = L-seryl-tRNA(Sec) + AMP + diphosphate + H(+)</text>
        <dbReference type="Rhea" id="RHEA:42580"/>
        <dbReference type="Rhea" id="RHEA-COMP:9742"/>
        <dbReference type="Rhea" id="RHEA-COMP:10128"/>
        <dbReference type="ChEBI" id="CHEBI:15378"/>
        <dbReference type="ChEBI" id="CHEBI:30616"/>
        <dbReference type="ChEBI" id="CHEBI:33019"/>
        <dbReference type="ChEBI" id="CHEBI:33384"/>
        <dbReference type="ChEBI" id="CHEBI:78442"/>
        <dbReference type="ChEBI" id="CHEBI:78533"/>
        <dbReference type="ChEBI" id="CHEBI:456215"/>
        <dbReference type="EC" id="6.1.1.11"/>
    </reaction>
</comment>
<dbReference type="AlphaFoldDB" id="A0A3B0MF89"/>
<feature type="coiled-coil region" evidence="15">
    <location>
        <begin position="242"/>
        <end position="276"/>
    </location>
</feature>
<evidence type="ECO:0000256" key="4">
    <source>
        <dbReference type="ARBA" id="ARBA00012840"/>
    </source>
</evidence>
<dbReference type="GO" id="GO:0005737">
    <property type="term" value="C:cytoplasm"/>
    <property type="evidence" value="ECO:0007669"/>
    <property type="project" value="UniProtKB-SubCell"/>
</dbReference>